<proteinExistence type="predicted"/>
<evidence type="ECO:0000313" key="1">
    <source>
        <dbReference type="EMBL" id="VAV94357.1"/>
    </source>
</evidence>
<protein>
    <submittedName>
        <fullName evidence="1">Uncharacterized protein</fullName>
    </submittedName>
</protein>
<accession>A0A3B0RQE9</accession>
<dbReference type="EMBL" id="UOEF01000183">
    <property type="protein sequence ID" value="VAV94357.1"/>
    <property type="molecule type" value="Genomic_DNA"/>
</dbReference>
<gene>
    <name evidence="1" type="ORF">MNBD_ALPHA04-1194</name>
</gene>
<feature type="non-terminal residue" evidence="1">
    <location>
        <position position="25"/>
    </location>
</feature>
<organism evidence="1">
    <name type="scientific">hydrothermal vent metagenome</name>
    <dbReference type="NCBI Taxonomy" id="652676"/>
    <lineage>
        <taxon>unclassified sequences</taxon>
        <taxon>metagenomes</taxon>
        <taxon>ecological metagenomes</taxon>
    </lineage>
</organism>
<sequence length="25" mass="2475">MRNLTLLPAIAIAAVVLASPLGAAQ</sequence>
<name>A0A3B0RQE9_9ZZZZ</name>
<dbReference type="AlphaFoldDB" id="A0A3B0RQE9"/>
<reference evidence="1" key="1">
    <citation type="submission" date="2018-06" db="EMBL/GenBank/DDBJ databases">
        <authorList>
            <person name="Zhirakovskaya E."/>
        </authorList>
    </citation>
    <scope>NUCLEOTIDE SEQUENCE</scope>
</reference>